<dbReference type="GO" id="GO:0005829">
    <property type="term" value="C:cytosol"/>
    <property type="evidence" value="ECO:0007669"/>
    <property type="project" value="TreeGrafter"/>
</dbReference>
<keyword evidence="5 10" id="KW-0949">S-adenosyl-L-methionine</keyword>
<name>A0A858BTN7_9FIRM</name>
<dbReference type="NCBIfam" id="TIGR01125">
    <property type="entry name" value="30S ribosomal protein S12 methylthiotransferase RimO"/>
    <property type="match status" value="1"/>
</dbReference>
<evidence type="ECO:0000256" key="4">
    <source>
        <dbReference type="ARBA" id="ARBA00022679"/>
    </source>
</evidence>
<keyword evidence="4 10" id="KW-0808">Transferase</keyword>
<dbReference type="InterPro" id="IPR002792">
    <property type="entry name" value="TRAM_dom"/>
</dbReference>
<dbReference type="InterPro" id="IPR005840">
    <property type="entry name" value="Ribosomal_uS12_MeSTrfase_RimO"/>
</dbReference>
<dbReference type="GO" id="GO:0103039">
    <property type="term" value="F:protein methylthiotransferase activity"/>
    <property type="evidence" value="ECO:0007669"/>
    <property type="project" value="UniProtKB-EC"/>
</dbReference>
<evidence type="ECO:0000256" key="7">
    <source>
        <dbReference type="ARBA" id="ARBA00023004"/>
    </source>
</evidence>
<dbReference type="HAMAP" id="MF_01865">
    <property type="entry name" value="MTTase_RimO"/>
    <property type="match status" value="1"/>
</dbReference>
<keyword evidence="14" id="KW-0689">Ribosomal protein</keyword>
<evidence type="ECO:0000256" key="3">
    <source>
        <dbReference type="ARBA" id="ARBA00022490"/>
    </source>
</evidence>
<evidence type="ECO:0000259" key="12">
    <source>
        <dbReference type="PROSITE" id="PS51449"/>
    </source>
</evidence>
<dbReference type="PROSITE" id="PS51449">
    <property type="entry name" value="MTTASE_N"/>
    <property type="match status" value="1"/>
</dbReference>
<gene>
    <name evidence="10 14" type="primary">rimO</name>
    <name evidence="14" type="ORF">Ami103574_08600</name>
</gene>
<dbReference type="GO" id="GO:0035599">
    <property type="term" value="F:aspartic acid methylthiotransferase activity"/>
    <property type="evidence" value="ECO:0007669"/>
    <property type="project" value="TreeGrafter"/>
</dbReference>
<accession>A0A858BTN7</accession>
<feature type="binding site" evidence="10">
    <location>
        <position position="164"/>
    </location>
    <ligand>
        <name>[4Fe-4S] cluster</name>
        <dbReference type="ChEBI" id="CHEBI:49883"/>
        <label>2</label>
        <note>4Fe-4S-S-AdoMet</note>
    </ligand>
</feature>
<dbReference type="InterPro" id="IPR013848">
    <property type="entry name" value="Methylthiotransferase_N"/>
</dbReference>
<dbReference type="SFLD" id="SFLDF00274">
    <property type="entry name" value="ribosomal_protein_S12_methylth"/>
    <property type="match status" value="1"/>
</dbReference>
<feature type="binding site" evidence="10">
    <location>
        <position position="168"/>
    </location>
    <ligand>
        <name>[4Fe-4S] cluster</name>
        <dbReference type="ChEBI" id="CHEBI:49883"/>
        <label>2</label>
        <note>4Fe-4S-S-AdoMet</note>
    </ligand>
</feature>
<comment type="subcellular location">
    <subcellularLocation>
        <location evidence="10">Cytoplasm</location>
    </subcellularLocation>
</comment>
<feature type="binding site" evidence="10">
    <location>
        <position position="20"/>
    </location>
    <ligand>
        <name>[4Fe-4S] cluster</name>
        <dbReference type="ChEBI" id="CHEBI:49883"/>
        <label>1</label>
    </ligand>
</feature>
<comment type="catalytic activity">
    <reaction evidence="9">
        <text>N(6)-dimethylallyladenosine(37) in tRNA + (sulfur carrier)-SH + AH2 + 2 S-adenosyl-L-methionine = 2-methylsulfanyl-N(6)-dimethylallyladenosine(37) in tRNA + (sulfur carrier)-H + 5'-deoxyadenosine + L-methionine + A + S-adenosyl-L-homocysteine + 2 H(+)</text>
        <dbReference type="Rhea" id="RHEA:37067"/>
        <dbReference type="Rhea" id="RHEA-COMP:10375"/>
        <dbReference type="Rhea" id="RHEA-COMP:10376"/>
        <dbReference type="Rhea" id="RHEA-COMP:14737"/>
        <dbReference type="Rhea" id="RHEA-COMP:14739"/>
        <dbReference type="ChEBI" id="CHEBI:13193"/>
        <dbReference type="ChEBI" id="CHEBI:15378"/>
        <dbReference type="ChEBI" id="CHEBI:17319"/>
        <dbReference type="ChEBI" id="CHEBI:17499"/>
        <dbReference type="ChEBI" id="CHEBI:29917"/>
        <dbReference type="ChEBI" id="CHEBI:57844"/>
        <dbReference type="ChEBI" id="CHEBI:57856"/>
        <dbReference type="ChEBI" id="CHEBI:59789"/>
        <dbReference type="ChEBI" id="CHEBI:64428"/>
        <dbReference type="ChEBI" id="CHEBI:74415"/>
        <dbReference type="ChEBI" id="CHEBI:74417"/>
        <dbReference type="EC" id="2.8.4.3"/>
    </reaction>
</comment>
<feature type="binding site" evidence="10">
    <location>
        <position position="91"/>
    </location>
    <ligand>
        <name>[4Fe-4S] cluster</name>
        <dbReference type="ChEBI" id="CHEBI:49883"/>
        <label>1</label>
    </ligand>
</feature>
<dbReference type="InterPro" id="IPR058240">
    <property type="entry name" value="rSAM_sf"/>
</dbReference>
<dbReference type="GO" id="GO:0051539">
    <property type="term" value="F:4 iron, 4 sulfur cluster binding"/>
    <property type="evidence" value="ECO:0007669"/>
    <property type="project" value="UniProtKB-UniRule"/>
</dbReference>
<dbReference type="SFLD" id="SFLDG01082">
    <property type="entry name" value="B12-binding_domain_containing"/>
    <property type="match status" value="1"/>
</dbReference>
<dbReference type="PANTHER" id="PTHR43837:SF1">
    <property type="entry name" value="RIBOSOMAL PROTEIN US12 METHYLTHIOTRANSFERASE RIMO"/>
    <property type="match status" value="1"/>
</dbReference>
<keyword evidence="8 10" id="KW-0411">Iron-sulfur</keyword>
<dbReference type="Gene3D" id="3.80.30.20">
    <property type="entry name" value="tm_1862 like domain"/>
    <property type="match status" value="1"/>
</dbReference>
<dbReference type="Pfam" id="PF04055">
    <property type="entry name" value="Radical_SAM"/>
    <property type="match status" value="1"/>
</dbReference>
<dbReference type="NCBIfam" id="TIGR00089">
    <property type="entry name" value="MiaB/RimO family radical SAM methylthiotransferase"/>
    <property type="match status" value="1"/>
</dbReference>
<keyword evidence="7 10" id="KW-0408">Iron</keyword>
<evidence type="ECO:0000256" key="2">
    <source>
        <dbReference type="ARBA" id="ARBA00022485"/>
    </source>
</evidence>
<comment type="catalytic activity">
    <reaction evidence="10">
        <text>L-aspartate(89)-[ribosomal protein uS12]-hydrogen + (sulfur carrier)-SH + AH2 + 2 S-adenosyl-L-methionine = 3-methylsulfanyl-L-aspartate(89)-[ribosomal protein uS12]-hydrogen + (sulfur carrier)-H + 5'-deoxyadenosine + L-methionine + A + S-adenosyl-L-homocysteine + 2 H(+)</text>
        <dbReference type="Rhea" id="RHEA:37087"/>
        <dbReference type="Rhea" id="RHEA-COMP:10460"/>
        <dbReference type="Rhea" id="RHEA-COMP:10461"/>
        <dbReference type="Rhea" id="RHEA-COMP:14737"/>
        <dbReference type="Rhea" id="RHEA-COMP:14739"/>
        <dbReference type="ChEBI" id="CHEBI:13193"/>
        <dbReference type="ChEBI" id="CHEBI:15378"/>
        <dbReference type="ChEBI" id="CHEBI:17319"/>
        <dbReference type="ChEBI" id="CHEBI:17499"/>
        <dbReference type="ChEBI" id="CHEBI:29917"/>
        <dbReference type="ChEBI" id="CHEBI:29961"/>
        <dbReference type="ChEBI" id="CHEBI:57844"/>
        <dbReference type="ChEBI" id="CHEBI:57856"/>
        <dbReference type="ChEBI" id="CHEBI:59789"/>
        <dbReference type="ChEBI" id="CHEBI:64428"/>
        <dbReference type="ChEBI" id="CHEBI:73599"/>
        <dbReference type="EC" id="2.8.4.4"/>
    </reaction>
</comment>
<dbReference type="Gene3D" id="3.40.50.12160">
    <property type="entry name" value="Methylthiotransferase, N-terminal domain"/>
    <property type="match status" value="1"/>
</dbReference>
<evidence type="ECO:0000259" key="13">
    <source>
        <dbReference type="PROSITE" id="PS51918"/>
    </source>
</evidence>
<comment type="cofactor">
    <cofactor evidence="10">
        <name>[4Fe-4S] cluster</name>
        <dbReference type="ChEBI" id="CHEBI:49883"/>
    </cofactor>
    <text evidence="10">Binds 2 [4Fe-4S] clusters. One cluster is coordinated with 3 cysteines and an exchangeable S-adenosyl-L-methionine.</text>
</comment>
<keyword evidence="15" id="KW-1185">Reference proteome</keyword>
<evidence type="ECO:0000313" key="14">
    <source>
        <dbReference type="EMBL" id="QIB69381.1"/>
    </source>
</evidence>
<dbReference type="PROSITE" id="PS50926">
    <property type="entry name" value="TRAM"/>
    <property type="match status" value="1"/>
</dbReference>
<dbReference type="SMART" id="SM00729">
    <property type="entry name" value="Elp3"/>
    <property type="match status" value="1"/>
</dbReference>
<feature type="domain" description="TRAM" evidence="11">
    <location>
        <begin position="383"/>
        <end position="449"/>
    </location>
</feature>
<dbReference type="SFLD" id="SFLDG01061">
    <property type="entry name" value="methylthiotransferase"/>
    <property type="match status" value="1"/>
</dbReference>
<dbReference type="PROSITE" id="PS51918">
    <property type="entry name" value="RADICAL_SAM"/>
    <property type="match status" value="1"/>
</dbReference>
<dbReference type="KEGG" id="abut:Ami103574_08600"/>
<dbReference type="InterPro" id="IPR006638">
    <property type="entry name" value="Elp3/MiaA/NifB-like_rSAM"/>
</dbReference>
<dbReference type="FunFam" id="3.40.50.12160:FF:000003">
    <property type="entry name" value="CDK5 regulatory subunit-associated protein 1"/>
    <property type="match status" value="1"/>
</dbReference>
<dbReference type="Pfam" id="PF00919">
    <property type="entry name" value="UPF0004"/>
    <property type="match status" value="1"/>
</dbReference>
<dbReference type="Proteomes" id="UP000466848">
    <property type="component" value="Chromosome"/>
</dbReference>
<comment type="function">
    <text evidence="1">Catalyzes the methylthiolation of N6-(dimethylallyl)adenosine (i(6)A), leading to the formation of 2-methylthio-N6-(dimethylallyl)adenosine (ms(2)i(6)A) at position 37 in tRNAs that read codons beginning with uridine.</text>
</comment>
<reference evidence="14 15" key="1">
    <citation type="submission" date="2020-02" db="EMBL/GenBank/DDBJ databases">
        <authorList>
            <person name="Kim Y.B."/>
            <person name="Roh S.W."/>
        </authorList>
    </citation>
    <scope>NUCLEOTIDE SEQUENCE [LARGE SCALE GENOMIC DNA]</scope>
    <source>
        <strain evidence="14 15">DSM 103574</strain>
    </source>
</reference>
<feature type="binding site" evidence="10">
    <location>
        <position position="171"/>
    </location>
    <ligand>
        <name>[4Fe-4S] cluster</name>
        <dbReference type="ChEBI" id="CHEBI:49883"/>
        <label>2</label>
        <note>4Fe-4S-S-AdoMet</note>
    </ligand>
</feature>
<dbReference type="GO" id="GO:0046872">
    <property type="term" value="F:metal ion binding"/>
    <property type="evidence" value="ECO:0007669"/>
    <property type="project" value="UniProtKB-KW"/>
</dbReference>
<dbReference type="EMBL" id="CP048649">
    <property type="protein sequence ID" value="QIB69381.1"/>
    <property type="molecule type" value="Genomic_DNA"/>
</dbReference>
<evidence type="ECO:0000313" key="15">
    <source>
        <dbReference type="Proteomes" id="UP000466848"/>
    </source>
</evidence>
<dbReference type="RefSeq" id="WP_163066591.1">
    <property type="nucleotide sequence ID" value="NZ_CP048649.1"/>
</dbReference>
<evidence type="ECO:0000256" key="5">
    <source>
        <dbReference type="ARBA" id="ARBA00022691"/>
    </source>
</evidence>
<dbReference type="CDD" id="cd01335">
    <property type="entry name" value="Radical_SAM"/>
    <property type="match status" value="1"/>
</dbReference>
<keyword evidence="2 10" id="KW-0004">4Fe-4S</keyword>
<evidence type="ECO:0000259" key="11">
    <source>
        <dbReference type="PROSITE" id="PS50926"/>
    </source>
</evidence>
<evidence type="ECO:0000256" key="9">
    <source>
        <dbReference type="ARBA" id="ARBA00051425"/>
    </source>
</evidence>
<dbReference type="PANTHER" id="PTHR43837">
    <property type="entry name" value="RIBOSOMAL PROTEIN S12 METHYLTHIOTRANSFERASE RIMO"/>
    <property type="match status" value="1"/>
</dbReference>
<dbReference type="InterPro" id="IPR020612">
    <property type="entry name" value="Methylthiotransferase_CS"/>
</dbReference>
<feature type="domain" description="MTTase N-terminal" evidence="12">
    <location>
        <begin position="11"/>
        <end position="128"/>
    </location>
</feature>
<dbReference type="EC" id="2.8.4.4" evidence="10"/>
<dbReference type="InterPro" id="IPR023404">
    <property type="entry name" value="rSAM_horseshoe"/>
</dbReference>
<dbReference type="InterPro" id="IPR012340">
    <property type="entry name" value="NA-bd_OB-fold"/>
</dbReference>
<keyword evidence="14" id="KW-0687">Ribonucleoprotein</keyword>
<sequence>MNNKNEKQKKYNIYLCTLGCAKNVSDSDMAAGLLEERGHHIVHHPMDSDVIMVNTCGFINDAKKESIDKILEMAGLKDEGEKKRLLIVSGCLSKRYGADLFEEMPEVDIFIGVNEYHRLPDILEAHQAKRELHIEDCAPDFMELSSRKLADNPYTATVKIAEGCNNVCAYCVIPHIRGHFRSRREEDILQEAEMLAQRGCKELILIAQDVTAYGVDLYGEFRLAALVKKLCRIDGLQWIRLMYCYEDRITDELIEVMASEEKVCHYLDIPIQHSSDVILERMNRRSTHQSIVSKLEKLRKAIPDIHIRTTLITGFPGETKAEFDELYDFVQEMKFERLGVFAYSKEEGTPAADMDGQVRRDVKEKRRDSIMRLQVELSLECNQKKIGQVLPVLVEEQDEDGTYIGRTPYDAPEIDNSVLFTSQRELKPGDLVQVRIEDAFDYDIVGVEV</sequence>
<feature type="domain" description="Radical SAM core" evidence="13">
    <location>
        <begin position="150"/>
        <end position="380"/>
    </location>
</feature>
<keyword evidence="6 10" id="KW-0479">Metal-binding</keyword>
<protein>
    <recommendedName>
        <fullName evidence="10">Ribosomal protein uS12 methylthiotransferase RimO</fullName>
        <shortName evidence="10">uS12 MTTase</shortName>
        <shortName evidence="10">uS12 methylthiotransferase</shortName>
        <ecNumber evidence="10">2.8.4.4</ecNumber>
    </recommendedName>
    <alternativeName>
        <fullName evidence="10">Ribosomal protein uS12 (aspartate-C(3))-methylthiotransferase</fullName>
    </alternativeName>
    <alternativeName>
        <fullName evidence="10">Ribosome maturation factor RimO</fullName>
    </alternativeName>
</protein>
<dbReference type="AlphaFoldDB" id="A0A858BTN7"/>
<dbReference type="PROSITE" id="PS01278">
    <property type="entry name" value="MTTASE_RADICAL"/>
    <property type="match status" value="1"/>
</dbReference>
<organism evidence="14 15">
    <name type="scientific">Aminipila butyrica</name>
    <dbReference type="NCBI Taxonomy" id="433296"/>
    <lineage>
        <taxon>Bacteria</taxon>
        <taxon>Bacillati</taxon>
        <taxon>Bacillota</taxon>
        <taxon>Clostridia</taxon>
        <taxon>Peptostreptococcales</taxon>
        <taxon>Anaerovoracaceae</taxon>
        <taxon>Aminipila</taxon>
    </lineage>
</organism>
<dbReference type="Gene3D" id="2.40.50.140">
    <property type="entry name" value="Nucleic acid-binding proteins"/>
    <property type="match status" value="1"/>
</dbReference>
<evidence type="ECO:0000256" key="1">
    <source>
        <dbReference type="ARBA" id="ARBA00003234"/>
    </source>
</evidence>
<evidence type="ECO:0000256" key="8">
    <source>
        <dbReference type="ARBA" id="ARBA00023014"/>
    </source>
</evidence>
<dbReference type="InterPro" id="IPR007197">
    <property type="entry name" value="rSAM"/>
</dbReference>
<dbReference type="GO" id="GO:0035597">
    <property type="term" value="F:tRNA-2-methylthio-N(6)-dimethylallyladenosine(37) synthase activity"/>
    <property type="evidence" value="ECO:0007669"/>
    <property type="project" value="UniProtKB-EC"/>
</dbReference>
<proteinExistence type="inferred from homology"/>
<evidence type="ECO:0000256" key="10">
    <source>
        <dbReference type="HAMAP-Rule" id="MF_01865"/>
    </source>
</evidence>
<feature type="binding site" evidence="10">
    <location>
        <position position="56"/>
    </location>
    <ligand>
        <name>[4Fe-4S] cluster</name>
        <dbReference type="ChEBI" id="CHEBI:49883"/>
        <label>1</label>
    </ligand>
</feature>
<evidence type="ECO:0000256" key="6">
    <source>
        <dbReference type="ARBA" id="ARBA00022723"/>
    </source>
</evidence>
<dbReference type="SUPFAM" id="SSF102114">
    <property type="entry name" value="Radical SAM enzymes"/>
    <property type="match status" value="1"/>
</dbReference>
<dbReference type="InterPro" id="IPR038135">
    <property type="entry name" value="Methylthiotransferase_N_sf"/>
</dbReference>
<dbReference type="FunFam" id="3.80.30.20:FF:000001">
    <property type="entry name" value="tRNA-2-methylthio-N(6)-dimethylallyladenosine synthase 2"/>
    <property type="match status" value="1"/>
</dbReference>
<comment type="function">
    <text evidence="10">Catalyzes the methylthiolation of an aspartic acid residue of ribosomal protein uS12.</text>
</comment>
<dbReference type="SFLD" id="SFLDS00029">
    <property type="entry name" value="Radical_SAM"/>
    <property type="match status" value="1"/>
</dbReference>
<dbReference type="GO" id="GO:0005840">
    <property type="term" value="C:ribosome"/>
    <property type="evidence" value="ECO:0007669"/>
    <property type="project" value="UniProtKB-KW"/>
</dbReference>
<dbReference type="Pfam" id="PF18693">
    <property type="entry name" value="TRAM_2"/>
    <property type="match status" value="1"/>
</dbReference>
<keyword evidence="3 10" id="KW-0963">Cytoplasm</keyword>
<comment type="similarity">
    <text evidence="10">Belongs to the methylthiotransferase family. RimO subfamily.</text>
</comment>
<dbReference type="InterPro" id="IPR005839">
    <property type="entry name" value="Methylthiotransferase"/>
</dbReference>